<feature type="compositionally biased region" description="Basic and acidic residues" evidence="4">
    <location>
        <begin position="74"/>
        <end position="87"/>
    </location>
</feature>
<dbReference type="EMBL" id="CAUYUJ010019933">
    <property type="protein sequence ID" value="CAK0894683.1"/>
    <property type="molecule type" value="Genomic_DNA"/>
</dbReference>
<feature type="repeat" description="WD" evidence="3">
    <location>
        <begin position="185"/>
        <end position="219"/>
    </location>
</feature>
<dbReference type="Proteomes" id="UP001189429">
    <property type="component" value="Unassembled WGS sequence"/>
</dbReference>
<keyword evidence="2" id="KW-0677">Repeat</keyword>
<dbReference type="InterPro" id="IPR001680">
    <property type="entry name" value="WD40_rpt"/>
</dbReference>
<dbReference type="PROSITE" id="PS00678">
    <property type="entry name" value="WD_REPEATS_1"/>
    <property type="match status" value="1"/>
</dbReference>
<sequence>MSLPLRFLSAELGATERQNTLPLAGLALVGDRLLTAGEDARILSFEPLPRRARAEERRRWHPQACVPVPVRVHAGVERRQPRQDRRRGGLPGRQRGAPLGAGQGPPRPGPGAGAGQAGARARGRRRAARARPPEPGAPAARGGAAALRPHRGRPQRGRARGLRPDASDDMTARLWDVQAGQEVLSMGHPHGVASASLVPETSLLVTACADRATRAWDLRVSAHRPTCVIQEPEAGGAEGGGGLAVGPGATLASADGAGQVRLFDIPRAGARSTGWFELPAVAASLQFVFEGRFLACAGHDGELYAVRLEDLVSQAFAVRPSHAPPGLRCPLSLLRAGRPLGTDSGLSRCVLAFAYRAGGHGLGVLEETEGLAVPRRAPPGGREAAAEAEEAEAESEDEQVAYAREL</sequence>
<name>A0ABN9X9G2_9DINO</name>
<evidence type="ECO:0000256" key="2">
    <source>
        <dbReference type="ARBA" id="ARBA00022737"/>
    </source>
</evidence>
<evidence type="ECO:0000256" key="4">
    <source>
        <dbReference type="SAM" id="MobiDB-lite"/>
    </source>
</evidence>
<feature type="region of interest" description="Disordered" evidence="4">
    <location>
        <begin position="373"/>
        <end position="406"/>
    </location>
</feature>
<dbReference type="PROSITE" id="PS50294">
    <property type="entry name" value="WD_REPEATS_REGION"/>
    <property type="match status" value="1"/>
</dbReference>
<feature type="compositionally biased region" description="Acidic residues" evidence="4">
    <location>
        <begin position="386"/>
        <end position="399"/>
    </location>
</feature>
<accession>A0ABN9X9G2</accession>
<dbReference type="InterPro" id="IPR019775">
    <property type="entry name" value="WD40_repeat_CS"/>
</dbReference>
<keyword evidence="6" id="KW-1185">Reference proteome</keyword>
<organism evidence="5 6">
    <name type="scientific">Prorocentrum cordatum</name>
    <dbReference type="NCBI Taxonomy" id="2364126"/>
    <lineage>
        <taxon>Eukaryota</taxon>
        <taxon>Sar</taxon>
        <taxon>Alveolata</taxon>
        <taxon>Dinophyceae</taxon>
        <taxon>Prorocentrales</taxon>
        <taxon>Prorocentraceae</taxon>
        <taxon>Prorocentrum</taxon>
    </lineage>
</organism>
<feature type="compositionally biased region" description="Basic residues" evidence="4">
    <location>
        <begin position="148"/>
        <end position="161"/>
    </location>
</feature>
<dbReference type="SUPFAM" id="SSF50978">
    <property type="entry name" value="WD40 repeat-like"/>
    <property type="match status" value="1"/>
</dbReference>
<dbReference type="Gene3D" id="2.130.10.10">
    <property type="entry name" value="YVTN repeat-like/Quinoprotein amine dehydrogenase"/>
    <property type="match status" value="1"/>
</dbReference>
<reference evidence="5" key="1">
    <citation type="submission" date="2023-10" db="EMBL/GenBank/DDBJ databases">
        <authorList>
            <person name="Chen Y."/>
            <person name="Shah S."/>
            <person name="Dougan E. K."/>
            <person name="Thang M."/>
            <person name="Chan C."/>
        </authorList>
    </citation>
    <scope>NUCLEOTIDE SEQUENCE [LARGE SCALE GENOMIC DNA]</scope>
</reference>
<feature type="region of interest" description="Disordered" evidence="4">
    <location>
        <begin position="71"/>
        <end position="167"/>
    </location>
</feature>
<evidence type="ECO:0000256" key="1">
    <source>
        <dbReference type="ARBA" id="ARBA00022574"/>
    </source>
</evidence>
<keyword evidence="1 3" id="KW-0853">WD repeat</keyword>
<dbReference type="InterPro" id="IPR036322">
    <property type="entry name" value="WD40_repeat_dom_sf"/>
</dbReference>
<evidence type="ECO:0000313" key="5">
    <source>
        <dbReference type="EMBL" id="CAK0894683.1"/>
    </source>
</evidence>
<feature type="compositionally biased region" description="Low complexity" evidence="4">
    <location>
        <begin position="137"/>
        <end position="147"/>
    </location>
</feature>
<proteinExistence type="predicted"/>
<dbReference type="PROSITE" id="PS50082">
    <property type="entry name" value="WD_REPEATS_2"/>
    <property type="match status" value="1"/>
</dbReference>
<dbReference type="InterPro" id="IPR015943">
    <property type="entry name" value="WD40/YVTN_repeat-like_dom_sf"/>
</dbReference>
<protein>
    <submittedName>
        <fullName evidence="5">Uncharacterized protein</fullName>
    </submittedName>
</protein>
<gene>
    <name evidence="5" type="ORF">PCOR1329_LOCUS73656</name>
</gene>
<evidence type="ECO:0000313" key="6">
    <source>
        <dbReference type="Proteomes" id="UP001189429"/>
    </source>
</evidence>
<evidence type="ECO:0000256" key="3">
    <source>
        <dbReference type="PROSITE-ProRule" id="PRU00221"/>
    </source>
</evidence>
<comment type="caution">
    <text evidence="5">The sequence shown here is derived from an EMBL/GenBank/DDBJ whole genome shotgun (WGS) entry which is preliminary data.</text>
</comment>